<dbReference type="GO" id="GO:0006355">
    <property type="term" value="P:regulation of DNA-templated transcription"/>
    <property type="evidence" value="ECO:0007669"/>
    <property type="project" value="InterPro"/>
</dbReference>
<evidence type="ECO:0000256" key="7">
    <source>
        <dbReference type="ARBA" id="ARBA00024019"/>
    </source>
</evidence>
<organism evidence="12 13">
    <name type="scientific">Arachis duranensis</name>
    <name type="common">Wild peanut</name>
    <dbReference type="NCBI Taxonomy" id="130453"/>
    <lineage>
        <taxon>Eukaryota</taxon>
        <taxon>Viridiplantae</taxon>
        <taxon>Streptophyta</taxon>
        <taxon>Embryophyta</taxon>
        <taxon>Tracheophyta</taxon>
        <taxon>Spermatophyta</taxon>
        <taxon>Magnoliopsida</taxon>
        <taxon>eudicotyledons</taxon>
        <taxon>Gunneridae</taxon>
        <taxon>Pentapetalae</taxon>
        <taxon>rosids</taxon>
        <taxon>fabids</taxon>
        <taxon>Fabales</taxon>
        <taxon>Fabaceae</taxon>
        <taxon>Papilionoideae</taxon>
        <taxon>50 kb inversion clade</taxon>
        <taxon>dalbergioids sensu lato</taxon>
        <taxon>Dalbergieae</taxon>
        <taxon>Pterocarpus clade</taxon>
        <taxon>Arachis</taxon>
    </lineage>
</organism>
<evidence type="ECO:0000256" key="4">
    <source>
        <dbReference type="ARBA" id="ARBA00023015"/>
    </source>
</evidence>
<comment type="function">
    <text evidence="8">Transcriptional regulator that specifically binds 5'-GATA-3' or 5'-GAT-3' motifs within gene promoters.</text>
</comment>
<dbReference type="SMART" id="SM00401">
    <property type="entry name" value="ZnF_GATA"/>
    <property type="match status" value="1"/>
</dbReference>
<accession>A0A9C6TNB6</accession>
<keyword evidence="3" id="KW-0862">Zinc</keyword>
<dbReference type="GO" id="GO:0043565">
    <property type="term" value="F:sequence-specific DNA binding"/>
    <property type="evidence" value="ECO:0007669"/>
    <property type="project" value="InterPro"/>
</dbReference>
<dbReference type="InterPro" id="IPR013088">
    <property type="entry name" value="Znf_NHR/GATA"/>
</dbReference>
<gene>
    <name evidence="13" type="primary">LOC110276499</name>
</gene>
<sequence length="136" mass="15096">MDNPKIGELELKKTALINTLPDPRGGKRCFVASICSLGSDGSASGMLGGRRRRNRRHERRVVLHSDDRNRYCTNYYCKTTRSPMWRKGPLGYKTLCNACGIDYMKQVTSRGSEIATLPDEAELGSDHSKSQGSADV</sequence>
<evidence type="ECO:0000313" key="12">
    <source>
        <dbReference type="Proteomes" id="UP000515211"/>
    </source>
</evidence>
<dbReference type="Gene3D" id="3.30.50.10">
    <property type="entry name" value="Erythroid Transcription Factor GATA-1, subunit A"/>
    <property type="match status" value="1"/>
</dbReference>
<dbReference type="CDD" id="cd00202">
    <property type="entry name" value="ZnF_GATA"/>
    <property type="match status" value="1"/>
</dbReference>
<proteinExistence type="inferred from homology"/>
<dbReference type="AlphaFoldDB" id="A0A9C6TNB6"/>
<reference evidence="12" key="1">
    <citation type="journal article" date="2016" name="Nat. Genet.">
        <title>The genome sequences of Arachis duranensis and Arachis ipaensis, the diploid ancestors of cultivated peanut.</title>
        <authorList>
            <person name="Bertioli D.J."/>
            <person name="Cannon S.B."/>
            <person name="Froenicke L."/>
            <person name="Huang G."/>
            <person name="Farmer A.D."/>
            <person name="Cannon E.K."/>
            <person name="Liu X."/>
            <person name="Gao D."/>
            <person name="Clevenger J."/>
            <person name="Dash S."/>
            <person name="Ren L."/>
            <person name="Moretzsohn M.C."/>
            <person name="Shirasawa K."/>
            <person name="Huang W."/>
            <person name="Vidigal B."/>
            <person name="Abernathy B."/>
            <person name="Chu Y."/>
            <person name="Niederhuth C.E."/>
            <person name="Umale P."/>
            <person name="Araujo A.C."/>
            <person name="Kozik A."/>
            <person name="Kim K.D."/>
            <person name="Burow M.D."/>
            <person name="Varshney R.K."/>
            <person name="Wang X."/>
            <person name="Zhang X."/>
            <person name="Barkley N."/>
            <person name="Guimaraes P.M."/>
            <person name="Isobe S."/>
            <person name="Guo B."/>
            <person name="Liao B."/>
            <person name="Stalker H.T."/>
            <person name="Schmitz R.J."/>
            <person name="Scheffler B.E."/>
            <person name="Leal-Bertioli S.C."/>
            <person name="Xun X."/>
            <person name="Jackson S.A."/>
            <person name="Michelmore R."/>
            <person name="Ozias-Akins P."/>
        </authorList>
    </citation>
    <scope>NUCLEOTIDE SEQUENCE [LARGE SCALE GENOMIC DNA]</scope>
    <source>
        <strain evidence="12">cv. V14167</strain>
    </source>
</reference>
<dbReference type="PANTHER" id="PTHR47172:SF24">
    <property type="entry name" value="GATA ZINC FINGER DOMAIN-CONTAINING PROTEIN 14-RELATED"/>
    <property type="match status" value="1"/>
</dbReference>
<protein>
    <submittedName>
        <fullName evidence="13">Uncharacterized protein LOC110276499</fullName>
    </submittedName>
</protein>
<evidence type="ECO:0000256" key="8">
    <source>
        <dbReference type="ARBA" id="ARBA00037539"/>
    </source>
</evidence>
<comment type="similarity">
    <text evidence="7">Belongs to the type IV zinc-finger family. Class B subfamily.</text>
</comment>
<feature type="region of interest" description="Disordered" evidence="10">
    <location>
        <begin position="117"/>
        <end position="136"/>
    </location>
</feature>
<evidence type="ECO:0000259" key="11">
    <source>
        <dbReference type="PROSITE" id="PS50114"/>
    </source>
</evidence>
<reference evidence="13" key="2">
    <citation type="submission" date="2025-08" db="UniProtKB">
        <authorList>
            <consortium name="RefSeq"/>
        </authorList>
    </citation>
    <scope>IDENTIFICATION</scope>
    <source>
        <tissue evidence="13">Whole plant</tissue>
    </source>
</reference>
<dbReference type="RefSeq" id="XP_052111494.1">
    <property type="nucleotide sequence ID" value="XM_052255534.1"/>
</dbReference>
<evidence type="ECO:0000256" key="9">
    <source>
        <dbReference type="PROSITE-ProRule" id="PRU00094"/>
    </source>
</evidence>
<keyword evidence="5" id="KW-0238">DNA-binding</keyword>
<dbReference type="Proteomes" id="UP000515211">
    <property type="component" value="Chromosome 10"/>
</dbReference>
<dbReference type="KEGG" id="adu:110276499"/>
<dbReference type="InterPro" id="IPR000679">
    <property type="entry name" value="Znf_GATA"/>
</dbReference>
<dbReference type="SUPFAM" id="SSF57716">
    <property type="entry name" value="Glucocorticoid receptor-like (DNA-binding domain)"/>
    <property type="match status" value="1"/>
</dbReference>
<evidence type="ECO:0000256" key="3">
    <source>
        <dbReference type="ARBA" id="ARBA00022833"/>
    </source>
</evidence>
<keyword evidence="12" id="KW-1185">Reference proteome</keyword>
<dbReference type="Pfam" id="PF00320">
    <property type="entry name" value="GATA"/>
    <property type="match status" value="1"/>
</dbReference>
<dbReference type="PANTHER" id="PTHR47172">
    <property type="entry name" value="OS01G0976800 PROTEIN"/>
    <property type="match status" value="1"/>
</dbReference>
<keyword evidence="6" id="KW-0804">Transcription</keyword>
<dbReference type="PROSITE" id="PS50114">
    <property type="entry name" value="GATA_ZN_FINGER_2"/>
    <property type="match status" value="1"/>
</dbReference>
<evidence type="ECO:0000256" key="6">
    <source>
        <dbReference type="ARBA" id="ARBA00023163"/>
    </source>
</evidence>
<evidence type="ECO:0000256" key="2">
    <source>
        <dbReference type="ARBA" id="ARBA00022771"/>
    </source>
</evidence>
<keyword evidence="4" id="KW-0805">Transcription regulation</keyword>
<name>A0A9C6TNB6_ARADU</name>
<dbReference type="GO" id="GO:0008270">
    <property type="term" value="F:zinc ion binding"/>
    <property type="evidence" value="ECO:0007669"/>
    <property type="project" value="UniProtKB-KW"/>
</dbReference>
<evidence type="ECO:0000256" key="5">
    <source>
        <dbReference type="ARBA" id="ARBA00023125"/>
    </source>
</evidence>
<keyword evidence="2 9" id="KW-0863">Zinc-finger</keyword>
<evidence type="ECO:0000256" key="10">
    <source>
        <dbReference type="SAM" id="MobiDB-lite"/>
    </source>
</evidence>
<evidence type="ECO:0000313" key="13">
    <source>
        <dbReference type="RefSeq" id="XP_052111494.1"/>
    </source>
</evidence>
<keyword evidence="1" id="KW-0479">Metal-binding</keyword>
<feature type="domain" description="GATA-type" evidence="11">
    <location>
        <begin position="77"/>
        <end position="110"/>
    </location>
</feature>
<dbReference type="GeneID" id="110276499"/>
<evidence type="ECO:0000256" key="1">
    <source>
        <dbReference type="ARBA" id="ARBA00022723"/>
    </source>
</evidence>